<feature type="transmembrane region" description="Helical" evidence="1">
    <location>
        <begin position="71"/>
        <end position="89"/>
    </location>
</feature>
<gene>
    <name evidence="2" type="ORF">METSCH_A03390</name>
</gene>
<keyword evidence="1" id="KW-0812">Transmembrane</keyword>
<dbReference type="AlphaFoldDB" id="A0A4P6XJL1"/>
<feature type="transmembrane region" description="Helical" evidence="1">
    <location>
        <begin position="38"/>
        <end position="59"/>
    </location>
</feature>
<protein>
    <submittedName>
        <fullName evidence="2">Uncharacterized protein</fullName>
    </submittedName>
</protein>
<keyword evidence="1" id="KW-1133">Transmembrane helix</keyword>
<name>A0A4P6XJL1_9ASCO</name>
<proteinExistence type="predicted"/>
<reference evidence="3" key="1">
    <citation type="submission" date="2019-03" db="EMBL/GenBank/DDBJ databases">
        <title>Snf2 controls pulcherriminic acid biosynthesis and connects pigmentation and antifungal activity of the yeast Metschnikowia pulcherrima.</title>
        <authorList>
            <person name="Gore-Lloyd D."/>
            <person name="Sumann I."/>
            <person name="Brachmann A.O."/>
            <person name="Schneeberger K."/>
            <person name="Ortiz-Merino R.A."/>
            <person name="Moreno-Beltran M."/>
            <person name="Schlaefli M."/>
            <person name="Kirner P."/>
            <person name="Santos Kron A."/>
            <person name="Wolfe K.H."/>
            <person name="Piel J."/>
            <person name="Ahrens C.H."/>
            <person name="Henk D."/>
            <person name="Freimoser F.M."/>
        </authorList>
    </citation>
    <scope>NUCLEOTIDE SEQUENCE [LARGE SCALE GENOMIC DNA]</scope>
    <source>
        <strain evidence="3">APC 1.2</strain>
    </source>
</reference>
<evidence type="ECO:0000256" key="1">
    <source>
        <dbReference type="SAM" id="Phobius"/>
    </source>
</evidence>
<evidence type="ECO:0000313" key="3">
    <source>
        <dbReference type="Proteomes" id="UP000292447"/>
    </source>
</evidence>
<dbReference type="EMBL" id="CP034456">
    <property type="protein sequence ID" value="QBM85714.1"/>
    <property type="molecule type" value="Genomic_DNA"/>
</dbReference>
<organism evidence="2 3">
    <name type="scientific">Metschnikowia aff. pulcherrima</name>
    <dbReference type="NCBI Taxonomy" id="2163413"/>
    <lineage>
        <taxon>Eukaryota</taxon>
        <taxon>Fungi</taxon>
        <taxon>Dikarya</taxon>
        <taxon>Ascomycota</taxon>
        <taxon>Saccharomycotina</taxon>
        <taxon>Pichiomycetes</taxon>
        <taxon>Metschnikowiaceae</taxon>
        <taxon>Metschnikowia</taxon>
    </lineage>
</organism>
<evidence type="ECO:0000313" key="2">
    <source>
        <dbReference type="EMBL" id="QBM85714.1"/>
    </source>
</evidence>
<keyword evidence="3" id="KW-1185">Reference proteome</keyword>
<accession>A0A4P6XJL1</accession>
<sequence length="119" mass="13765">MQIDSPHMMSRIKTYASKIYYFYKYNTPLGVLSLDEAIAFNFVAFCSMVLMLYWIVAVLPALSMRVIEATYYYLTGNRISVGVLALVYFSRKLFWHASSHSMPQHGTNITRMGRQQFAL</sequence>
<dbReference type="Proteomes" id="UP000292447">
    <property type="component" value="Chromosome I"/>
</dbReference>
<keyword evidence="1" id="KW-0472">Membrane</keyword>